<evidence type="ECO:0000256" key="5">
    <source>
        <dbReference type="SAM" id="MobiDB-lite"/>
    </source>
</evidence>
<evidence type="ECO:0000313" key="8">
    <source>
        <dbReference type="Proteomes" id="UP000015104"/>
    </source>
</evidence>
<keyword evidence="3" id="KW-0863">Zinc-finger</keyword>
<dbReference type="EMBL" id="CAEY01000891">
    <property type="status" value="NOT_ANNOTATED_CDS"/>
    <property type="molecule type" value="Genomic_DNA"/>
</dbReference>
<keyword evidence="2" id="KW-0677">Repeat</keyword>
<dbReference type="EnsemblMetazoa" id="tetur31g00980.1">
    <property type="protein sequence ID" value="tetur31g00980.1"/>
    <property type="gene ID" value="tetur31g00980"/>
</dbReference>
<dbReference type="InterPro" id="IPR025258">
    <property type="entry name" value="RH_dom"/>
</dbReference>
<dbReference type="InterPro" id="IPR051366">
    <property type="entry name" value="DEF8"/>
</dbReference>
<gene>
    <name evidence="7" type="primary">107369311</name>
</gene>
<organism evidence="7 8">
    <name type="scientific">Tetranychus urticae</name>
    <name type="common">Two-spotted spider mite</name>
    <dbReference type="NCBI Taxonomy" id="32264"/>
    <lineage>
        <taxon>Eukaryota</taxon>
        <taxon>Metazoa</taxon>
        <taxon>Ecdysozoa</taxon>
        <taxon>Arthropoda</taxon>
        <taxon>Chelicerata</taxon>
        <taxon>Arachnida</taxon>
        <taxon>Acari</taxon>
        <taxon>Acariformes</taxon>
        <taxon>Trombidiformes</taxon>
        <taxon>Prostigmata</taxon>
        <taxon>Eleutherengona</taxon>
        <taxon>Raphignathae</taxon>
        <taxon>Tetranychoidea</taxon>
        <taxon>Tetranychidae</taxon>
        <taxon>Tetranychus</taxon>
    </lineage>
</organism>
<evidence type="ECO:0000256" key="4">
    <source>
        <dbReference type="ARBA" id="ARBA00022833"/>
    </source>
</evidence>
<feature type="region of interest" description="Disordered" evidence="5">
    <location>
        <begin position="92"/>
        <end position="112"/>
    </location>
</feature>
<dbReference type="eggNOG" id="KOG1829">
    <property type="taxonomic scope" value="Eukaryota"/>
</dbReference>
<accession>T1L198</accession>
<dbReference type="PANTHER" id="PTHR12326">
    <property type="entry name" value="PLECKSTRIN HOMOLOGY DOMAIN CONTAINING PROTEIN"/>
    <property type="match status" value="1"/>
</dbReference>
<dbReference type="OrthoDB" id="62364at2759"/>
<evidence type="ECO:0000259" key="6">
    <source>
        <dbReference type="SMART" id="SM01175"/>
    </source>
</evidence>
<feature type="region of interest" description="Disordered" evidence="5">
    <location>
        <begin position="1"/>
        <end position="28"/>
    </location>
</feature>
<feature type="compositionally biased region" description="Low complexity" evidence="5">
    <location>
        <begin position="61"/>
        <end position="78"/>
    </location>
</feature>
<evidence type="ECO:0000256" key="1">
    <source>
        <dbReference type="ARBA" id="ARBA00022723"/>
    </source>
</evidence>
<dbReference type="KEGG" id="tut:107369311"/>
<dbReference type="SMART" id="SM01175">
    <property type="entry name" value="DUF4206"/>
    <property type="match status" value="1"/>
</dbReference>
<reference evidence="7" key="2">
    <citation type="submission" date="2015-06" db="UniProtKB">
        <authorList>
            <consortium name="EnsemblMetazoa"/>
        </authorList>
    </citation>
    <scope>IDENTIFICATION</scope>
</reference>
<evidence type="ECO:0000256" key="3">
    <source>
        <dbReference type="ARBA" id="ARBA00022771"/>
    </source>
</evidence>
<dbReference type="Pfam" id="PF13901">
    <property type="entry name" value="RH_dom"/>
    <property type="match status" value="1"/>
</dbReference>
<keyword evidence="1" id="KW-0479">Metal-binding</keyword>
<evidence type="ECO:0000313" key="7">
    <source>
        <dbReference type="EnsemblMetazoa" id="tetur31g00980.1"/>
    </source>
</evidence>
<protein>
    <recommendedName>
        <fullName evidence="6">Rubicon Homology domain-containing protein</fullName>
    </recommendedName>
</protein>
<proteinExistence type="predicted"/>
<keyword evidence="4" id="KW-0862">Zinc</keyword>
<evidence type="ECO:0000256" key="2">
    <source>
        <dbReference type="ARBA" id="ARBA00022737"/>
    </source>
</evidence>
<keyword evidence="8" id="KW-1185">Reference proteome</keyword>
<dbReference type="STRING" id="32264.T1L198"/>
<dbReference type="PANTHER" id="PTHR12326:SF12">
    <property type="entry name" value="PLECKSTRIN HOMOLOGY AND RUN DOMAIN CONTAINING M1"/>
    <property type="match status" value="1"/>
</dbReference>
<reference evidence="8" key="1">
    <citation type="submission" date="2011-08" db="EMBL/GenBank/DDBJ databases">
        <authorList>
            <person name="Rombauts S."/>
        </authorList>
    </citation>
    <scope>NUCLEOTIDE SEQUENCE</scope>
    <source>
        <strain evidence="8">London</strain>
    </source>
</reference>
<dbReference type="HOGENOM" id="CLU_710449_0_0_1"/>
<dbReference type="Proteomes" id="UP000015104">
    <property type="component" value="Unassembled WGS sequence"/>
</dbReference>
<sequence>MSLGGDSESNKGGWSSSPPNEAEEESYERLLYSISTHAMLSSTPDIKQFIFSTPSENDNRSVVSNESGGSPVNSSSTSKGLSIFKRKKSFTPSSGIAEASGTSVGTSGTPNAGNDFEIIPKTVVLNSQEPETQEFLLHLTTIANHVGLDEQDYKCASCGRPIGMIYGKFRVCEFDGFNYCTECHIDERWTIPARIVNNWDFKKYPVANRNKKRLQLIESEPLIDIKVSASILYKVVKELREILDLRTQLFYLHAYLFTCKEEHATNLRRILWPRDHLYEHIHLYSTVDLLQIQSGATLSSLLRKAIHFARKHVLSCVLCSQKGFICEICKSNQIIYPFDTKITYRCDNCKAVFHISCFITETGKRPCPRCLRINRRENAAVITRRQSKS</sequence>
<name>T1L198_TETUR</name>
<dbReference type="GO" id="GO:0008270">
    <property type="term" value="F:zinc ion binding"/>
    <property type="evidence" value="ECO:0007669"/>
    <property type="project" value="UniProtKB-KW"/>
</dbReference>
<feature type="region of interest" description="Disordered" evidence="5">
    <location>
        <begin position="51"/>
        <end position="79"/>
    </location>
</feature>
<feature type="domain" description="Rubicon Homology" evidence="6">
    <location>
        <begin position="170"/>
        <end position="377"/>
    </location>
</feature>
<dbReference type="AlphaFoldDB" id="T1L198"/>